<evidence type="ECO:0000313" key="4">
    <source>
        <dbReference type="Proteomes" id="UP000322899"/>
    </source>
</evidence>
<comment type="caution">
    <text evidence="3">The sequence shown here is derived from an EMBL/GenBank/DDBJ whole genome shotgun (WGS) entry which is preliminary data.</text>
</comment>
<reference evidence="4 5" key="1">
    <citation type="submission" date="2019-07" db="EMBL/GenBank/DDBJ databases">
        <title>Genomes of Cafeteria roenbergensis.</title>
        <authorList>
            <person name="Fischer M.G."/>
            <person name="Hackl T."/>
            <person name="Roman M."/>
        </authorList>
    </citation>
    <scope>NUCLEOTIDE SEQUENCE [LARGE SCALE GENOMIC DNA]</scope>
    <source>
        <strain evidence="2 5">Cflag</strain>
        <strain evidence="3 4">E4-10P</strain>
    </source>
</reference>
<dbReference type="Proteomes" id="UP000322899">
    <property type="component" value="Unassembled WGS sequence"/>
</dbReference>
<evidence type="ECO:0000313" key="5">
    <source>
        <dbReference type="Proteomes" id="UP000325113"/>
    </source>
</evidence>
<dbReference type="Proteomes" id="UP000325113">
    <property type="component" value="Unassembled WGS sequence"/>
</dbReference>
<feature type="compositionally biased region" description="Basic and acidic residues" evidence="1">
    <location>
        <begin position="458"/>
        <end position="470"/>
    </location>
</feature>
<gene>
    <name evidence="3" type="ORF">FNF27_03690</name>
    <name evidence="2" type="ORF">FNF31_01607</name>
</gene>
<feature type="region of interest" description="Disordered" evidence="1">
    <location>
        <begin position="165"/>
        <end position="313"/>
    </location>
</feature>
<accession>A0A5A8EA73</accession>
<feature type="compositionally biased region" description="Polar residues" evidence="1">
    <location>
        <begin position="243"/>
        <end position="256"/>
    </location>
</feature>
<dbReference type="EMBL" id="VLTO01000019">
    <property type="protein sequence ID" value="KAA0174793.1"/>
    <property type="molecule type" value="Genomic_DNA"/>
</dbReference>
<feature type="compositionally biased region" description="Pro residues" evidence="1">
    <location>
        <begin position="229"/>
        <end position="239"/>
    </location>
</feature>
<proteinExistence type="predicted"/>
<evidence type="ECO:0008006" key="6">
    <source>
        <dbReference type="Google" id="ProtNLM"/>
    </source>
</evidence>
<dbReference type="AlphaFoldDB" id="A0A5A8EA73"/>
<feature type="compositionally biased region" description="Low complexity" evidence="1">
    <location>
        <begin position="284"/>
        <end position="297"/>
    </location>
</feature>
<feature type="compositionally biased region" description="Low complexity" evidence="1">
    <location>
        <begin position="260"/>
        <end position="271"/>
    </location>
</feature>
<evidence type="ECO:0000313" key="3">
    <source>
        <dbReference type="EMBL" id="KAA0174793.1"/>
    </source>
</evidence>
<name>A0A5A8EA73_CAFRO</name>
<sequence length="512" mass="51189">MAAPAYFKVDGVALLNNSPEVDDSTAFCVAVPRLPCVMGRPEAAGSSGKADSGAGPFKVSLVGASKKVSRKHVSVDWNSKIGQYEASVCGSLSITVDGKVFSKTNDDGTAATKAILFAGSALRVGNVLLYFLLPHEHVRSYPQARLPAAVVRRRAELVEAFKAQAPATDADGSKGGADGPSAAAAPTEAGTPAAASTAKLMGDSTKARPGPGSHPDPAATAAATAAAPAPAPAPAPLAPSPGLMQSGSEASPSGPSVQGAASAASDSAPPAVQRPAVSPQLPESAPAPGASRASSSPADDDSSKAGKTPANNSGMTYRQILDLVISSLPPGRWSARDLCNRAVQLLPEGSVTNRTAFSASFKNVLKGLDRFPGDLSAEEHAAAVARGNKRISGALWYVTGPNDVQAALPPHTQAALAARIAELANSGDGFLTAKAGGAPLEAPAAAAAAAASAAGTPAEDRAAKRQREVEDQGQPADAESPAAEAAGVAEPEPKRKPEPPTAVLDGEGGFSL</sequence>
<organism evidence="3 4">
    <name type="scientific">Cafeteria roenbergensis</name>
    <name type="common">Marine flagellate</name>
    <dbReference type="NCBI Taxonomy" id="33653"/>
    <lineage>
        <taxon>Eukaryota</taxon>
        <taxon>Sar</taxon>
        <taxon>Stramenopiles</taxon>
        <taxon>Bigyra</taxon>
        <taxon>Opalozoa</taxon>
        <taxon>Bicosoecida</taxon>
        <taxon>Cafeteriaceae</taxon>
        <taxon>Cafeteria</taxon>
    </lineage>
</organism>
<feature type="compositionally biased region" description="Low complexity" evidence="1">
    <location>
        <begin position="179"/>
        <end position="198"/>
    </location>
</feature>
<protein>
    <recommendedName>
        <fullName evidence="6">FHA domain-containing protein</fullName>
    </recommendedName>
</protein>
<evidence type="ECO:0000256" key="1">
    <source>
        <dbReference type="SAM" id="MobiDB-lite"/>
    </source>
</evidence>
<dbReference type="EMBL" id="VLTM01000010">
    <property type="protein sequence ID" value="KAA0165993.1"/>
    <property type="molecule type" value="Genomic_DNA"/>
</dbReference>
<feature type="compositionally biased region" description="Low complexity" evidence="1">
    <location>
        <begin position="475"/>
        <end position="490"/>
    </location>
</feature>
<dbReference type="CDD" id="cd22701">
    <property type="entry name" value="FHA_FKH1-like"/>
    <property type="match status" value="1"/>
</dbReference>
<evidence type="ECO:0000313" key="2">
    <source>
        <dbReference type="EMBL" id="KAA0165993.1"/>
    </source>
</evidence>
<feature type="region of interest" description="Disordered" evidence="1">
    <location>
        <begin position="451"/>
        <end position="512"/>
    </location>
</feature>
<feature type="compositionally biased region" description="Low complexity" evidence="1">
    <location>
        <begin position="217"/>
        <end position="228"/>
    </location>
</feature>